<evidence type="ECO:0000256" key="2">
    <source>
        <dbReference type="SAM" id="Phobius"/>
    </source>
</evidence>
<evidence type="ECO:0000256" key="1">
    <source>
        <dbReference type="SAM" id="MobiDB-lite"/>
    </source>
</evidence>
<evidence type="ECO:0000313" key="3">
    <source>
        <dbReference type="EMBL" id="CAP18315.1"/>
    </source>
</evidence>
<reference evidence="3 4" key="1">
    <citation type="journal article" date="2008" name="BMC Genomics">
        <title>The linear chromosome of the plant-pathogenic mycoplasma 'Candidatus Phytoplasma mali'.</title>
        <authorList>
            <person name="Kube M."/>
            <person name="Schneider B."/>
            <person name="Kuhl H."/>
            <person name="Dandekar T."/>
            <person name="Heitmann K."/>
            <person name="Migdoll A.M."/>
            <person name="Reinhardt R."/>
            <person name="Seemueller E."/>
        </authorList>
    </citation>
    <scope>NUCLEOTIDE SEQUENCE [LARGE SCALE GENOMIC DNA]</scope>
    <source>
        <strain evidence="3 4">AT</strain>
    </source>
</reference>
<keyword evidence="2" id="KW-0472">Membrane</keyword>
<gene>
    <name evidence="3" type="ordered locus">ATP_00128</name>
</gene>
<name>B3R0F1_PHYMT</name>
<proteinExistence type="predicted"/>
<keyword evidence="4" id="KW-1185">Reference proteome</keyword>
<keyword evidence="2" id="KW-1133">Transmembrane helix</keyword>
<dbReference type="HOGENOM" id="CLU_1736758_0_0_14"/>
<feature type="transmembrane region" description="Helical" evidence="2">
    <location>
        <begin position="6"/>
        <end position="24"/>
    </location>
</feature>
<dbReference type="EMBL" id="CU469464">
    <property type="protein sequence ID" value="CAP18315.1"/>
    <property type="molecule type" value="Genomic_DNA"/>
</dbReference>
<dbReference type="Proteomes" id="UP000002020">
    <property type="component" value="Chromosome"/>
</dbReference>
<protein>
    <submittedName>
        <fullName evidence="3">Uncharacterized protein</fullName>
    </submittedName>
</protein>
<dbReference type="KEGG" id="pml:ATP_00128"/>
<evidence type="ECO:0000313" key="4">
    <source>
        <dbReference type="Proteomes" id="UP000002020"/>
    </source>
</evidence>
<dbReference type="AlphaFoldDB" id="B3R0F1"/>
<accession>B3R0F1</accession>
<feature type="region of interest" description="Disordered" evidence="1">
    <location>
        <begin position="102"/>
        <end position="150"/>
    </location>
</feature>
<sequence>MNDFKKFFLIFSLFIFLLFFYLFFWQKVKTFLFKDDLSNLSLEENISHNFINNSTDVSQSQHYISQKKKEIGNAAISYFMSYMKNIKNYFINNKTDKIKQNNSSVNEKKVSLKNENSNTDNNEKKVSLKNENSNTDNNEKKVKIKKNKKK</sequence>
<organism evidence="4">
    <name type="scientific">Phytoplasma mali (strain AT)</name>
    <dbReference type="NCBI Taxonomy" id="482235"/>
    <lineage>
        <taxon>Bacteria</taxon>
        <taxon>Bacillati</taxon>
        <taxon>Mycoplasmatota</taxon>
        <taxon>Mollicutes</taxon>
        <taxon>Acholeplasmatales</taxon>
        <taxon>Acholeplasmataceae</taxon>
        <taxon>Candidatus Phytoplasma</taxon>
        <taxon>16SrX (Apple proliferation group)</taxon>
    </lineage>
</organism>
<keyword evidence="2" id="KW-0812">Transmembrane</keyword>